<keyword evidence="4 10" id="KW-0677">Repeat</keyword>
<evidence type="ECO:0000259" key="12">
    <source>
        <dbReference type="PROSITE" id="PS51379"/>
    </source>
</evidence>
<dbReference type="PANTHER" id="PTHR43560:SF1">
    <property type="entry name" value="ION-TRANSLOCATING OXIDOREDUCTASE COMPLEX SUBUNIT B"/>
    <property type="match status" value="1"/>
</dbReference>
<keyword evidence="10" id="KW-1003">Cell membrane</keyword>
<feature type="binding site" evidence="10">
    <location>
        <position position="174"/>
    </location>
    <ligand>
        <name>[4Fe-4S] cluster</name>
        <dbReference type="ChEBI" id="CHEBI:49883"/>
        <label>3</label>
    </ligand>
</feature>
<dbReference type="PROSITE" id="PS00198">
    <property type="entry name" value="4FE4S_FER_1"/>
    <property type="match status" value="2"/>
</dbReference>
<feature type="domain" description="4Fe-4S ferredoxin-type" evidence="12">
    <location>
        <begin position="236"/>
        <end position="265"/>
    </location>
</feature>
<dbReference type="Proteomes" id="UP001501510">
    <property type="component" value="Unassembled WGS sequence"/>
</dbReference>
<dbReference type="PROSITE" id="PS51379">
    <property type="entry name" value="4FE4S_FER_2"/>
    <property type="match status" value="3"/>
</dbReference>
<feature type="binding site" evidence="10">
    <location>
        <position position="142"/>
    </location>
    <ligand>
        <name>[4Fe-4S] cluster</name>
        <dbReference type="ChEBI" id="CHEBI:49883"/>
        <label>2</label>
    </ligand>
</feature>
<evidence type="ECO:0000259" key="13">
    <source>
        <dbReference type="PROSITE" id="PS51656"/>
    </source>
</evidence>
<keyword evidence="15" id="KW-1185">Reference proteome</keyword>
<comment type="caution">
    <text evidence="14">The sequence shown here is derived from an EMBL/GenBank/DDBJ whole genome shotgun (WGS) entry which is preliminary data.</text>
</comment>
<dbReference type="Gene3D" id="3.30.70.20">
    <property type="match status" value="2"/>
</dbReference>
<name>A0ABN1JR54_9CLOT</name>
<dbReference type="PROSITE" id="PS51656">
    <property type="entry name" value="4FE4S"/>
    <property type="match status" value="1"/>
</dbReference>
<evidence type="ECO:0000256" key="5">
    <source>
        <dbReference type="ARBA" id="ARBA00022967"/>
    </source>
</evidence>
<evidence type="ECO:0000256" key="7">
    <source>
        <dbReference type="ARBA" id="ARBA00023004"/>
    </source>
</evidence>
<keyword evidence="1 10" id="KW-0813">Transport</keyword>
<keyword evidence="5 10" id="KW-1278">Translocase</keyword>
<feature type="binding site" evidence="10">
    <location>
        <position position="152"/>
    </location>
    <ligand>
        <name>[4Fe-4S] cluster</name>
        <dbReference type="ChEBI" id="CHEBI:49883"/>
        <label>3</label>
    </ligand>
</feature>
<dbReference type="EC" id="7.-.-.-" evidence="10"/>
<keyword evidence="11" id="KW-1133">Transmembrane helix</keyword>
<keyword evidence="2 10" id="KW-0004">4Fe-4S</keyword>
<feature type="binding site" evidence="10">
    <location>
        <position position="57"/>
    </location>
    <ligand>
        <name>[4Fe-4S] cluster</name>
        <dbReference type="ChEBI" id="CHEBI:49883"/>
        <label>1</label>
    </ligand>
</feature>
<feature type="binding site" evidence="10">
    <location>
        <position position="74"/>
    </location>
    <ligand>
        <name>[4Fe-4S] cluster</name>
        <dbReference type="ChEBI" id="CHEBI:49883"/>
        <label>1</label>
    </ligand>
</feature>
<dbReference type="InterPro" id="IPR050395">
    <property type="entry name" value="4Fe4S_Ferredoxin_RnfB"/>
</dbReference>
<feature type="binding site" evidence="10">
    <location>
        <position position="177"/>
    </location>
    <ligand>
        <name>[4Fe-4S] cluster</name>
        <dbReference type="ChEBI" id="CHEBI:49883"/>
        <label>3</label>
    </ligand>
</feature>
<proteinExistence type="inferred from homology"/>
<dbReference type="InterPro" id="IPR007202">
    <property type="entry name" value="4Fe-4S_dom"/>
</dbReference>
<dbReference type="Pfam" id="PF12838">
    <property type="entry name" value="Fer4_7"/>
    <property type="match status" value="1"/>
</dbReference>
<dbReference type="InterPro" id="IPR017896">
    <property type="entry name" value="4Fe4S_Fe-S-bd"/>
</dbReference>
<dbReference type="HAMAP" id="MF_00463">
    <property type="entry name" value="RsxB_RnfB"/>
    <property type="match status" value="1"/>
</dbReference>
<feature type="transmembrane region" description="Helical" evidence="11">
    <location>
        <begin position="6"/>
        <end position="24"/>
    </location>
</feature>
<dbReference type="PANTHER" id="PTHR43560">
    <property type="entry name" value="ION-TRANSLOCATING OXIDOREDUCTASE COMPLEX SUBUNIT B"/>
    <property type="match status" value="1"/>
</dbReference>
<feature type="domain" description="4Fe-4S" evidence="13">
    <location>
        <begin position="32"/>
        <end position="91"/>
    </location>
</feature>
<feature type="binding site" evidence="10">
    <location>
        <position position="52"/>
    </location>
    <ligand>
        <name>[4Fe-4S] cluster</name>
        <dbReference type="ChEBI" id="CHEBI:49883"/>
        <label>1</label>
    </ligand>
</feature>
<feature type="binding site" evidence="10">
    <location>
        <position position="138"/>
    </location>
    <ligand>
        <name>[4Fe-4S] cluster</name>
        <dbReference type="ChEBI" id="CHEBI:49883"/>
        <label>2</label>
    </ligand>
</feature>
<dbReference type="Pfam" id="PF00037">
    <property type="entry name" value="Fer4"/>
    <property type="match status" value="1"/>
</dbReference>
<dbReference type="EMBL" id="BAAACG010000013">
    <property type="protein sequence ID" value="GAA0744962.1"/>
    <property type="molecule type" value="Genomic_DNA"/>
</dbReference>
<comment type="similarity">
    <text evidence="10">Belongs to the 4Fe4S bacterial-type ferredoxin family. RnfB subfamily.</text>
</comment>
<feature type="binding site" evidence="10">
    <location>
        <position position="148"/>
    </location>
    <ligand>
        <name>[4Fe-4S] cluster</name>
        <dbReference type="ChEBI" id="CHEBI:49883"/>
        <label>2</label>
    </ligand>
</feature>
<accession>A0ABN1JR54</accession>
<comment type="subunit">
    <text evidence="10">The complex is composed of six subunits: RnfA, RnfB, RnfC, RnfD, RnfE and RnfG.</text>
</comment>
<feature type="region of interest" description="Hydrophobic" evidence="10">
    <location>
        <begin position="1"/>
        <end position="26"/>
    </location>
</feature>
<feature type="domain" description="4Fe-4S ferredoxin-type" evidence="12">
    <location>
        <begin position="205"/>
        <end position="235"/>
    </location>
</feature>
<protein>
    <recommendedName>
        <fullName evidence="10">Ion-translocating oxidoreductase complex subunit B</fullName>
        <ecNumber evidence="10">7.-.-.-</ecNumber>
    </recommendedName>
    <alternativeName>
        <fullName evidence="10">Rnf electron transport complex subunit B</fullName>
    </alternativeName>
</protein>
<dbReference type="Pfam" id="PF04060">
    <property type="entry name" value="FeS"/>
    <property type="match status" value="1"/>
</dbReference>
<comment type="cofactor">
    <cofactor evidence="10">
        <name>[4Fe-4S] cluster</name>
        <dbReference type="ChEBI" id="CHEBI:49883"/>
    </cofactor>
    <text evidence="10">Binds 3 [4Fe-4S] clusters.</text>
</comment>
<evidence type="ECO:0000256" key="3">
    <source>
        <dbReference type="ARBA" id="ARBA00022723"/>
    </source>
</evidence>
<reference evidence="14 15" key="1">
    <citation type="journal article" date="2019" name="Int. J. Syst. Evol. Microbiol.">
        <title>The Global Catalogue of Microorganisms (GCM) 10K type strain sequencing project: providing services to taxonomists for standard genome sequencing and annotation.</title>
        <authorList>
            <consortium name="The Broad Institute Genomics Platform"/>
            <consortium name="The Broad Institute Genome Sequencing Center for Infectious Disease"/>
            <person name="Wu L."/>
            <person name="Ma J."/>
        </authorList>
    </citation>
    <scope>NUCLEOTIDE SEQUENCE [LARGE SCALE GENOMIC DNA]</scope>
    <source>
        <strain evidence="14 15">JCM 1407</strain>
    </source>
</reference>
<dbReference type="CDD" id="cd10549">
    <property type="entry name" value="MtMvhB_like"/>
    <property type="match status" value="1"/>
</dbReference>
<dbReference type="RefSeq" id="WP_343762905.1">
    <property type="nucleotide sequence ID" value="NZ_BAAACG010000013.1"/>
</dbReference>
<gene>
    <name evidence="10" type="primary">rnfB</name>
    <name evidence="14" type="ORF">GCM10008906_30640</name>
</gene>
<evidence type="ECO:0000256" key="4">
    <source>
        <dbReference type="ARBA" id="ARBA00022737"/>
    </source>
</evidence>
<keyword evidence="9 10" id="KW-0472">Membrane</keyword>
<organism evidence="14 15">
    <name type="scientific">Clostridium oceanicum</name>
    <dbReference type="NCBI Taxonomy" id="1543"/>
    <lineage>
        <taxon>Bacteria</taxon>
        <taxon>Bacillati</taxon>
        <taxon>Bacillota</taxon>
        <taxon>Clostridia</taxon>
        <taxon>Eubacteriales</taxon>
        <taxon>Clostridiaceae</taxon>
        <taxon>Clostridium</taxon>
    </lineage>
</organism>
<evidence type="ECO:0000256" key="10">
    <source>
        <dbReference type="HAMAP-Rule" id="MF_00463"/>
    </source>
</evidence>
<evidence type="ECO:0000256" key="11">
    <source>
        <dbReference type="SAM" id="Phobius"/>
    </source>
</evidence>
<keyword evidence="3 10" id="KW-0479">Metal-binding</keyword>
<evidence type="ECO:0000256" key="9">
    <source>
        <dbReference type="ARBA" id="ARBA00023136"/>
    </source>
</evidence>
<comment type="subcellular location">
    <subcellularLocation>
        <location evidence="10">Cell membrane</location>
    </subcellularLocation>
</comment>
<sequence>MNDLLYPILSLGGLGLIFGVLLGYSSKKFAVEVDPKVPLIKEALPGANCGGCGYAGCDAYAQAVASGEAKPNCCSVGGAEVAAKVAEIMGVTVEDTEPEKAYVKCKGTCGNAKQSGNYYGDMDCKEASVLPGGGAKACANGCLGLGSCVKACQFDALHIKDGIAEVDESKCVGCGACVKECPRGVIELKKASEVVRVACNSRDTLKAVKDVCSVGCMTCRLCVRTCPVEAIVIENNLPKIDQDKCVKCLACVKKCPTHALVAHGKEVKINPAAAK</sequence>
<feature type="domain" description="4Fe-4S ferredoxin-type" evidence="12">
    <location>
        <begin position="162"/>
        <end position="191"/>
    </location>
</feature>
<dbReference type="InterPro" id="IPR010207">
    <property type="entry name" value="Elect_transpt_cplx_RnfB/RsxB"/>
</dbReference>
<feature type="binding site" evidence="10">
    <location>
        <position position="181"/>
    </location>
    <ligand>
        <name>[4Fe-4S] cluster</name>
        <dbReference type="ChEBI" id="CHEBI:49883"/>
        <label>2</label>
    </ligand>
</feature>
<evidence type="ECO:0000256" key="2">
    <source>
        <dbReference type="ARBA" id="ARBA00022485"/>
    </source>
</evidence>
<keyword evidence="7 10" id="KW-0408">Iron</keyword>
<keyword evidence="11" id="KW-0812">Transmembrane</keyword>
<evidence type="ECO:0000256" key="1">
    <source>
        <dbReference type="ARBA" id="ARBA00022448"/>
    </source>
</evidence>
<feature type="binding site" evidence="10">
    <location>
        <position position="171"/>
    </location>
    <ligand>
        <name>[4Fe-4S] cluster</name>
        <dbReference type="ChEBI" id="CHEBI:49883"/>
        <label>3</label>
    </ligand>
</feature>
<keyword evidence="6 10" id="KW-0249">Electron transport</keyword>
<evidence type="ECO:0000256" key="6">
    <source>
        <dbReference type="ARBA" id="ARBA00022982"/>
    </source>
</evidence>
<keyword evidence="8 10" id="KW-0411">Iron-sulfur</keyword>
<dbReference type="InterPro" id="IPR017900">
    <property type="entry name" value="4Fe4S_Fe_S_CS"/>
</dbReference>
<comment type="function">
    <text evidence="10">Part of a membrane-bound complex that couples electron transfer with translocation of ions across the membrane.</text>
</comment>
<dbReference type="NCBIfam" id="TIGR01944">
    <property type="entry name" value="rnfB"/>
    <property type="match status" value="1"/>
</dbReference>
<dbReference type="Gene3D" id="1.10.15.40">
    <property type="entry name" value="Electron transport complex subunit B, putative Fe-S cluster"/>
    <property type="match status" value="1"/>
</dbReference>
<dbReference type="SUPFAM" id="SSF54862">
    <property type="entry name" value="4Fe-4S ferredoxins"/>
    <property type="match status" value="2"/>
</dbReference>
<comment type="caution">
    <text evidence="10">Lacks conserved residue(s) required for the propagation of feature annotation.</text>
</comment>
<dbReference type="NCBIfam" id="NF005503">
    <property type="entry name" value="PRK07118.1-2"/>
    <property type="match status" value="1"/>
</dbReference>
<feature type="binding site" evidence="10">
    <location>
        <position position="49"/>
    </location>
    <ligand>
        <name>[4Fe-4S] cluster</name>
        <dbReference type="ChEBI" id="CHEBI:49883"/>
        <label>1</label>
    </ligand>
</feature>
<evidence type="ECO:0000313" key="14">
    <source>
        <dbReference type="EMBL" id="GAA0744962.1"/>
    </source>
</evidence>
<evidence type="ECO:0000313" key="15">
    <source>
        <dbReference type="Proteomes" id="UP001501510"/>
    </source>
</evidence>
<evidence type="ECO:0000256" key="8">
    <source>
        <dbReference type="ARBA" id="ARBA00023014"/>
    </source>
</evidence>